<name>A0A927AWV8_9BACT</name>
<protein>
    <submittedName>
        <fullName evidence="2">Uncharacterized protein</fullName>
    </submittedName>
</protein>
<dbReference type="AlphaFoldDB" id="A0A927AWV8"/>
<sequence length="285" mass="30030">MKYYLTTLALLITLQVSAQLSVGSDGITILPGTTLAVDGLTLTPSTSLTFANNSIQRTSTPIAGDPSINRLYQFGTPILFSGTVGINYLPSELNGFFESTLQLAYAPAANTALTVTTSSTVNTTTDYVSNSLTNQTLFVVTAKALSDLTPLLYARPTTVSNASDVTLVVDVVELNAVASSGTFTVRVTKDAKVFLNFPANATQVGNRSVQNSAWTFSTTNPNYYILTTTQSVPAGDRLSFGLTGTLSPGATAGVVSVSSIILPTTTTEAKLTNNSDSDKIEYFQQ</sequence>
<evidence type="ECO:0000256" key="1">
    <source>
        <dbReference type="SAM" id="SignalP"/>
    </source>
</evidence>
<keyword evidence="1" id="KW-0732">Signal</keyword>
<evidence type="ECO:0000313" key="2">
    <source>
        <dbReference type="EMBL" id="MBD2751289.1"/>
    </source>
</evidence>
<evidence type="ECO:0000313" key="3">
    <source>
        <dbReference type="Proteomes" id="UP000653797"/>
    </source>
</evidence>
<dbReference type="EMBL" id="JACXAA010000001">
    <property type="protein sequence ID" value="MBD2751289.1"/>
    <property type="molecule type" value="Genomic_DNA"/>
</dbReference>
<accession>A0A927AWV8</accession>
<feature type="chain" id="PRO_5037035447" evidence="1">
    <location>
        <begin position="19"/>
        <end position="285"/>
    </location>
</feature>
<keyword evidence="3" id="KW-1185">Reference proteome</keyword>
<dbReference type="RefSeq" id="WP_191036943.1">
    <property type="nucleotide sequence ID" value="NZ_JACXAA010000001.1"/>
</dbReference>
<proteinExistence type="predicted"/>
<comment type="caution">
    <text evidence="2">The sequence shown here is derived from an EMBL/GenBank/DDBJ whole genome shotgun (WGS) entry which is preliminary data.</text>
</comment>
<dbReference type="Proteomes" id="UP000653797">
    <property type="component" value="Unassembled WGS sequence"/>
</dbReference>
<gene>
    <name evidence="2" type="ORF">IC230_00180</name>
</gene>
<reference evidence="2" key="1">
    <citation type="submission" date="2020-09" db="EMBL/GenBank/DDBJ databases">
        <authorList>
            <person name="Kim M.K."/>
        </authorList>
    </citation>
    <scope>NUCLEOTIDE SEQUENCE</scope>
    <source>
        <strain evidence="2">BT704</strain>
    </source>
</reference>
<feature type="signal peptide" evidence="1">
    <location>
        <begin position="1"/>
        <end position="18"/>
    </location>
</feature>
<organism evidence="2 3">
    <name type="scientific">Spirosoma validum</name>
    <dbReference type="NCBI Taxonomy" id="2771355"/>
    <lineage>
        <taxon>Bacteria</taxon>
        <taxon>Pseudomonadati</taxon>
        <taxon>Bacteroidota</taxon>
        <taxon>Cytophagia</taxon>
        <taxon>Cytophagales</taxon>
        <taxon>Cytophagaceae</taxon>
        <taxon>Spirosoma</taxon>
    </lineage>
</organism>